<comment type="caution">
    <text evidence="1">The sequence shown here is derived from an EMBL/GenBank/DDBJ whole genome shotgun (WGS) entry which is preliminary data.</text>
</comment>
<dbReference type="AlphaFoldDB" id="A0A4Z0GR54"/>
<accession>A0A4Z0GR54</accession>
<gene>
    <name evidence="1" type="ORF">E4665_06780</name>
</gene>
<evidence type="ECO:0000313" key="1">
    <source>
        <dbReference type="EMBL" id="TGA99017.1"/>
    </source>
</evidence>
<name>A0A4Z0GR54_9BACL</name>
<evidence type="ECO:0000313" key="2">
    <source>
        <dbReference type="Proteomes" id="UP000298347"/>
    </source>
</evidence>
<dbReference type="OrthoDB" id="9948164at2"/>
<sequence length="104" mass="12463">MEQSFFMKQFEKELSFLKNCQIKGVRELPYILSELHYDSDPEVTVIFNDQFELVFDKKSQESNLRTNNSHQLLATETIKHLIFVDQLRSGIAYYLNKLWNREEL</sequence>
<dbReference type="RefSeq" id="WP_135348037.1">
    <property type="nucleotide sequence ID" value="NZ_SRJD01000005.1"/>
</dbReference>
<dbReference type="Proteomes" id="UP000298347">
    <property type="component" value="Unassembled WGS sequence"/>
</dbReference>
<reference evidence="1 2" key="1">
    <citation type="journal article" date="2015" name="Int. J. Syst. Evol. Microbiol.">
        <title>Sporolactobacillus shoreae sp. nov. and Sporolactobacillus spathodeae sp. nov., two spore-forming lactic acid bacteria isolated from tree barks in Thailand.</title>
        <authorList>
            <person name="Thamacharoensuk T."/>
            <person name="Kitahara M."/>
            <person name="Ohkuma M."/>
            <person name="Thongchul N."/>
            <person name="Tanasupawat S."/>
        </authorList>
    </citation>
    <scope>NUCLEOTIDE SEQUENCE [LARGE SCALE GENOMIC DNA]</scope>
    <source>
        <strain evidence="1 2">BK92</strain>
    </source>
</reference>
<protein>
    <submittedName>
        <fullName evidence="1">Uncharacterized protein</fullName>
    </submittedName>
</protein>
<dbReference type="EMBL" id="SRJD01000005">
    <property type="protein sequence ID" value="TGA99017.1"/>
    <property type="molecule type" value="Genomic_DNA"/>
</dbReference>
<keyword evidence="2" id="KW-1185">Reference proteome</keyword>
<organism evidence="1 2">
    <name type="scientific">Sporolactobacillus shoreae</name>
    <dbReference type="NCBI Taxonomy" id="1465501"/>
    <lineage>
        <taxon>Bacteria</taxon>
        <taxon>Bacillati</taxon>
        <taxon>Bacillota</taxon>
        <taxon>Bacilli</taxon>
        <taxon>Bacillales</taxon>
        <taxon>Sporolactobacillaceae</taxon>
        <taxon>Sporolactobacillus</taxon>
    </lineage>
</organism>
<proteinExistence type="predicted"/>